<organism evidence="4 5">
    <name type="scientific">Atopobium deltae</name>
    <dbReference type="NCBI Taxonomy" id="1393034"/>
    <lineage>
        <taxon>Bacteria</taxon>
        <taxon>Bacillati</taxon>
        <taxon>Actinomycetota</taxon>
        <taxon>Coriobacteriia</taxon>
        <taxon>Coriobacteriales</taxon>
        <taxon>Atopobiaceae</taxon>
        <taxon>Atopobium</taxon>
    </lineage>
</organism>
<reference evidence="5" key="1">
    <citation type="submission" date="2016-01" db="EMBL/GenBank/DDBJ databases">
        <authorList>
            <person name="Mitreva M."/>
            <person name="Pepin K.H."/>
            <person name="Mihindukulasuriya K.A."/>
            <person name="Fulton R."/>
            <person name="Fronick C."/>
            <person name="O'Laughlin M."/>
            <person name="Miner T."/>
            <person name="Herter B."/>
            <person name="Rosa B.A."/>
            <person name="Cordes M."/>
            <person name="Tomlinson C."/>
            <person name="Wollam A."/>
            <person name="Palsikar V.B."/>
            <person name="Mardis E.R."/>
            <person name="Wilson R.K."/>
        </authorList>
    </citation>
    <scope>NUCLEOTIDE SEQUENCE [LARGE SCALE GENOMIC DNA]</scope>
    <source>
        <strain evidence="5">DNF00019</strain>
    </source>
</reference>
<dbReference type="Pfam" id="PF01966">
    <property type="entry name" value="HD"/>
    <property type="match status" value="1"/>
</dbReference>
<dbReference type="AlphaFoldDB" id="A0A133XX33"/>
<dbReference type="STRING" id="1393034.HMPREF3192_00138"/>
<dbReference type="Pfam" id="PF13286">
    <property type="entry name" value="HD_assoc"/>
    <property type="match status" value="1"/>
</dbReference>
<evidence type="ECO:0000256" key="1">
    <source>
        <dbReference type="ARBA" id="ARBA00022801"/>
    </source>
</evidence>
<dbReference type="PANTHER" id="PTHR35795">
    <property type="entry name" value="SLR1885 PROTEIN"/>
    <property type="match status" value="1"/>
</dbReference>
<dbReference type="InterPro" id="IPR003607">
    <property type="entry name" value="HD/PDEase_dom"/>
</dbReference>
<dbReference type="InterPro" id="IPR006674">
    <property type="entry name" value="HD_domain"/>
</dbReference>
<gene>
    <name evidence="4" type="ORF">HMPREF3192_00138</name>
</gene>
<dbReference type="InterPro" id="IPR023023">
    <property type="entry name" value="dNTPase_2"/>
</dbReference>
<keyword evidence="5" id="KW-1185">Reference proteome</keyword>
<dbReference type="InterPro" id="IPR026875">
    <property type="entry name" value="PHydrolase_assoc_dom"/>
</dbReference>
<evidence type="ECO:0000313" key="4">
    <source>
        <dbReference type="EMBL" id="KXB35488.1"/>
    </source>
</evidence>
<proteinExistence type="inferred from homology"/>
<protein>
    <recommendedName>
        <fullName evidence="2">Deoxyguanosinetriphosphate triphosphohydrolase-like protein</fullName>
    </recommendedName>
</protein>
<accession>A0A133XX33</accession>
<dbReference type="GO" id="GO:0016793">
    <property type="term" value="F:triphosphoric monoester hydrolase activity"/>
    <property type="evidence" value="ECO:0007669"/>
    <property type="project" value="InterPro"/>
</dbReference>
<dbReference type="EMBL" id="LSCR01000002">
    <property type="protein sequence ID" value="KXB35488.1"/>
    <property type="molecule type" value="Genomic_DNA"/>
</dbReference>
<sequence>MTDTADDGLILAVRVARPTRATRELLEAREHQILSPWAAFSDQSRGRSRAEESDCYRTNFQRDRDRILHSKSFRRLAHKTQVFLAPEGDHYRTRLTHSLEVMQIARSCARGLCLNEDLTEAIALGHDLGHTPFGHTGERTLSRALEQYRGLEPSELTAHDEPTLFKHNEQSGRIVELLEKDGRGLNLSWEVVNGIVCHTGPVKAATLEGQIVCLADRIAYVTHDIDDACRAGLLREDQLPAAACEILGSTGSARIKTMIEDMIAASAGHDTIRMSDAVYDAMMTLRAYLTDTIYSNSDAKVEEPKADQLLEHLFFYFIDHVDQLPDEYRIHDADKPEVQVADFIAGMTDRYAIRTFQKMMVPRSWCMGGSV</sequence>
<comment type="similarity">
    <text evidence="2">Belongs to the dGTPase family. Type 2 subfamily.</text>
</comment>
<dbReference type="RefSeq" id="WP_082715506.1">
    <property type="nucleotide sequence ID" value="NZ_KQ959484.1"/>
</dbReference>
<evidence type="ECO:0000313" key="5">
    <source>
        <dbReference type="Proteomes" id="UP000070675"/>
    </source>
</evidence>
<dbReference type="InterPro" id="IPR006261">
    <property type="entry name" value="dGTPase"/>
</dbReference>
<keyword evidence="1 2" id="KW-0378">Hydrolase</keyword>
<dbReference type="SUPFAM" id="SSF109604">
    <property type="entry name" value="HD-domain/PDEase-like"/>
    <property type="match status" value="1"/>
</dbReference>
<dbReference type="InterPro" id="IPR051094">
    <property type="entry name" value="Diverse_Catalytic_Enzymes"/>
</dbReference>
<feature type="domain" description="HD" evidence="3">
    <location>
        <begin position="94"/>
        <end position="221"/>
    </location>
</feature>
<dbReference type="Gene3D" id="1.10.3210.10">
    <property type="entry name" value="Hypothetical protein af1432"/>
    <property type="match status" value="1"/>
</dbReference>
<dbReference type="NCBIfam" id="NF002327">
    <property type="entry name" value="PRK01286.1-2"/>
    <property type="match status" value="1"/>
</dbReference>
<evidence type="ECO:0000259" key="3">
    <source>
        <dbReference type="PROSITE" id="PS51831"/>
    </source>
</evidence>
<dbReference type="Proteomes" id="UP000070675">
    <property type="component" value="Unassembled WGS sequence"/>
</dbReference>
<dbReference type="NCBIfam" id="TIGR01353">
    <property type="entry name" value="dGTP_triPase"/>
    <property type="match status" value="1"/>
</dbReference>
<evidence type="ECO:0000256" key="2">
    <source>
        <dbReference type="HAMAP-Rule" id="MF_01212"/>
    </source>
</evidence>
<dbReference type="PATRIC" id="fig|1393034.3.peg.132"/>
<comment type="caution">
    <text evidence="4">The sequence shown here is derived from an EMBL/GenBank/DDBJ whole genome shotgun (WGS) entry which is preliminary data.</text>
</comment>
<dbReference type="PANTHER" id="PTHR35795:SF1">
    <property type="entry name" value="BIS(5'-NUCLEOSYL)-TETRAPHOSPHATASE, SYMMETRICAL"/>
    <property type="match status" value="1"/>
</dbReference>
<name>A0A133XX33_9ACTN</name>
<dbReference type="OrthoDB" id="9803619at2"/>
<dbReference type="CDD" id="cd00077">
    <property type="entry name" value="HDc"/>
    <property type="match status" value="1"/>
</dbReference>
<dbReference type="HAMAP" id="MF_01212">
    <property type="entry name" value="dGTPase_type2"/>
    <property type="match status" value="1"/>
</dbReference>
<dbReference type="SMART" id="SM00471">
    <property type="entry name" value="HDc"/>
    <property type="match status" value="1"/>
</dbReference>
<dbReference type="PROSITE" id="PS51831">
    <property type="entry name" value="HD"/>
    <property type="match status" value="1"/>
</dbReference>